<dbReference type="AlphaFoldDB" id="A0A166FK49"/>
<protein>
    <submittedName>
        <fullName evidence="1">Uncharacterized protein</fullName>
    </submittedName>
</protein>
<organism evidence="1 2">
    <name type="scientific">Sistotremastrum suecicum HHB10207 ss-3</name>
    <dbReference type="NCBI Taxonomy" id="1314776"/>
    <lineage>
        <taxon>Eukaryota</taxon>
        <taxon>Fungi</taxon>
        <taxon>Dikarya</taxon>
        <taxon>Basidiomycota</taxon>
        <taxon>Agaricomycotina</taxon>
        <taxon>Agaricomycetes</taxon>
        <taxon>Sistotremastrales</taxon>
        <taxon>Sistotremastraceae</taxon>
        <taxon>Sistotremastrum</taxon>
    </lineage>
</organism>
<evidence type="ECO:0000313" key="1">
    <source>
        <dbReference type="EMBL" id="KZT40736.1"/>
    </source>
</evidence>
<evidence type="ECO:0000313" key="2">
    <source>
        <dbReference type="Proteomes" id="UP000076798"/>
    </source>
</evidence>
<proteinExistence type="predicted"/>
<gene>
    <name evidence="1" type="ORF">SISSUDRAFT_440914</name>
</gene>
<name>A0A166FK49_9AGAM</name>
<keyword evidence="2" id="KW-1185">Reference proteome</keyword>
<dbReference type="Proteomes" id="UP000076798">
    <property type="component" value="Unassembled WGS sequence"/>
</dbReference>
<accession>A0A166FK49</accession>
<reference evidence="1 2" key="1">
    <citation type="journal article" date="2016" name="Mol. Biol. Evol.">
        <title>Comparative Genomics of Early-Diverging Mushroom-Forming Fungi Provides Insights into the Origins of Lignocellulose Decay Capabilities.</title>
        <authorList>
            <person name="Nagy L.G."/>
            <person name="Riley R."/>
            <person name="Tritt A."/>
            <person name="Adam C."/>
            <person name="Daum C."/>
            <person name="Floudas D."/>
            <person name="Sun H."/>
            <person name="Yadav J.S."/>
            <person name="Pangilinan J."/>
            <person name="Larsson K.H."/>
            <person name="Matsuura K."/>
            <person name="Barry K."/>
            <person name="Labutti K."/>
            <person name="Kuo R."/>
            <person name="Ohm R.A."/>
            <person name="Bhattacharya S.S."/>
            <person name="Shirouzu T."/>
            <person name="Yoshinaga Y."/>
            <person name="Martin F.M."/>
            <person name="Grigoriev I.V."/>
            <person name="Hibbett D.S."/>
        </authorList>
    </citation>
    <scope>NUCLEOTIDE SEQUENCE [LARGE SCALE GENOMIC DNA]</scope>
    <source>
        <strain evidence="1 2">HHB10207 ss-3</strain>
    </source>
</reference>
<sequence>MLVSENKKNWGSPEFDEVGWFALDIIIAGITHHWDQSPSVSSTAASARPEPPTFKLISPGTLSWPSMPPEGSDYMYTSSAPWSAIPWMYMNRRGVCGSVPHFKSLDRYQVHQLELLEERRSELSLTLDHWEREYVPEILGFESLTRLVLRLLLRSFRTRSFACMSHSGPGLGSMRSCTKFD</sequence>
<dbReference type="EMBL" id="KV428029">
    <property type="protein sequence ID" value="KZT40736.1"/>
    <property type="molecule type" value="Genomic_DNA"/>
</dbReference>